<sequence>MDAVHAARKPCRGPGAADPAARLLAAAALKHFGPSTLGATPVNETDAKLGAGPLSGIRVLDLTVNVLGPVATQILGDMGADVIKIEAPEGDYTRFVGPSRSEGMGTFFLNINRNKRSVMLDLKQPENRATLLDLIETADVFVHSMRLGAARRLGIDYEAVAARNPHIVYASAGGYRQNSSRAEWPAFDDVIQGVSGIAALNAHVTGEPRYFPTVICDKLCGYVLASSIGMALYARARTGLGQEVHVPMMETMVGFNMLEHLWAGVLDQPELGLGYSRMLTPHRRPYRTLDGYICLLANTDEQWRRMFRVIDRPDLVGDPRFAEITPRSQNIDMLYGILTEAMATRKTEDWRQRLDAADIPNGPVLTLEQIYDDPYLAETDFFHRVEHPSEGRFVTMAVPTRFSRTPAGVRRLPPRLGEHTREVIDQFRAERAGAAAAKDSLAAVSPAAD</sequence>
<dbReference type="Pfam" id="PF02515">
    <property type="entry name" value="CoA_transf_3"/>
    <property type="match status" value="1"/>
</dbReference>
<gene>
    <name evidence="2" type="ORF">EZH22_29030</name>
</gene>
<evidence type="ECO:0000313" key="2">
    <source>
        <dbReference type="EMBL" id="QRG06845.1"/>
    </source>
</evidence>
<reference evidence="2 3" key="1">
    <citation type="submission" date="2020-10" db="EMBL/GenBank/DDBJ databases">
        <title>Degradation of 1,4-Dioxane by Xanthobacter sp. YN2, via a Novel Group-2 Soluble Di-Iron Monooxygenase.</title>
        <authorList>
            <person name="Ma F."/>
            <person name="Wang Y."/>
            <person name="Yang J."/>
            <person name="Guo H."/>
            <person name="Su D."/>
            <person name="Yu L."/>
        </authorList>
    </citation>
    <scope>NUCLEOTIDE SEQUENCE [LARGE SCALE GENOMIC DNA]</scope>
    <source>
        <strain evidence="2 3">YN2</strain>
    </source>
</reference>
<keyword evidence="3" id="KW-1185">Reference proteome</keyword>
<evidence type="ECO:0000313" key="3">
    <source>
        <dbReference type="Proteomes" id="UP000596427"/>
    </source>
</evidence>
<dbReference type="Gene3D" id="3.40.50.10540">
    <property type="entry name" value="Crotonobetainyl-coa:carnitine coa-transferase, domain 1"/>
    <property type="match status" value="1"/>
</dbReference>
<dbReference type="InterPro" id="IPR050483">
    <property type="entry name" value="CoA-transferase_III_domain"/>
</dbReference>
<proteinExistence type="predicted"/>
<dbReference type="KEGG" id="xdi:EZH22_29030"/>
<organism evidence="2 3">
    <name type="scientific">Xanthobacter dioxanivorans</name>
    <dbReference type="NCBI Taxonomy" id="2528964"/>
    <lineage>
        <taxon>Bacteria</taxon>
        <taxon>Pseudomonadati</taxon>
        <taxon>Pseudomonadota</taxon>
        <taxon>Alphaproteobacteria</taxon>
        <taxon>Hyphomicrobiales</taxon>
        <taxon>Xanthobacteraceae</taxon>
        <taxon>Xanthobacter</taxon>
    </lineage>
</organism>
<dbReference type="Gene3D" id="3.30.1540.10">
    <property type="entry name" value="formyl-coa transferase, domain 3"/>
    <property type="match status" value="1"/>
</dbReference>
<dbReference type="Proteomes" id="UP000596427">
    <property type="component" value="Chromosome"/>
</dbReference>
<dbReference type="PANTHER" id="PTHR48207:SF4">
    <property type="entry name" value="BLL6097 PROTEIN"/>
    <property type="match status" value="1"/>
</dbReference>
<dbReference type="PANTHER" id="PTHR48207">
    <property type="entry name" value="SUCCINATE--HYDROXYMETHYLGLUTARATE COA-TRANSFERASE"/>
    <property type="match status" value="1"/>
</dbReference>
<dbReference type="InterPro" id="IPR023606">
    <property type="entry name" value="CoA-Trfase_III_dom_1_sf"/>
</dbReference>
<keyword evidence="1 2" id="KW-0808">Transferase</keyword>
<dbReference type="EMBL" id="CP063362">
    <property type="protein sequence ID" value="QRG06845.1"/>
    <property type="molecule type" value="Genomic_DNA"/>
</dbReference>
<dbReference type="GO" id="GO:0008410">
    <property type="term" value="F:CoA-transferase activity"/>
    <property type="evidence" value="ECO:0007669"/>
    <property type="project" value="TreeGrafter"/>
</dbReference>
<evidence type="ECO:0000256" key="1">
    <source>
        <dbReference type="ARBA" id="ARBA00022679"/>
    </source>
</evidence>
<dbReference type="InterPro" id="IPR003673">
    <property type="entry name" value="CoA-Trfase_fam_III"/>
</dbReference>
<dbReference type="AlphaFoldDB" id="A0A974PPP0"/>
<protein>
    <submittedName>
        <fullName evidence="2">CoA transferase</fullName>
    </submittedName>
</protein>
<dbReference type="InterPro" id="IPR044855">
    <property type="entry name" value="CoA-Trfase_III_dom3_sf"/>
</dbReference>
<dbReference type="SUPFAM" id="SSF89796">
    <property type="entry name" value="CoA-transferase family III (CaiB/BaiF)"/>
    <property type="match status" value="1"/>
</dbReference>
<accession>A0A974PPP0</accession>
<name>A0A974PPP0_9HYPH</name>